<feature type="transmembrane region" description="Helical" evidence="1">
    <location>
        <begin position="6"/>
        <end position="30"/>
    </location>
</feature>
<dbReference type="AlphaFoldDB" id="A0A1X9LWQ1"/>
<evidence type="ECO:0000313" key="2">
    <source>
        <dbReference type="EMBL" id="ARJ07719.1"/>
    </source>
</evidence>
<keyword evidence="3" id="KW-1185">Reference proteome</keyword>
<protein>
    <submittedName>
        <fullName evidence="2">Uncharacterized protein</fullName>
    </submittedName>
</protein>
<keyword evidence="1" id="KW-1133">Transmembrane helix</keyword>
<keyword evidence="1" id="KW-0812">Transmembrane</keyword>
<keyword evidence="2" id="KW-0614">Plasmid</keyword>
<dbReference type="KEGG" id="cphy:B5808_19755"/>
<gene>
    <name evidence="2" type="ORF">B5808_19755</name>
</gene>
<name>A0A1X9LWQ1_9MICO</name>
<dbReference type="Proteomes" id="UP000192775">
    <property type="component" value="Plasmid unnamed1"/>
</dbReference>
<evidence type="ECO:0000313" key="3">
    <source>
        <dbReference type="Proteomes" id="UP000192775"/>
    </source>
</evidence>
<accession>A0A1X9LWQ1</accession>
<proteinExistence type="predicted"/>
<geneLocation type="plasmid" evidence="2">
    <name>unnamed1</name>
</geneLocation>
<keyword evidence="1" id="KW-0472">Membrane</keyword>
<organism evidence="2 3">
    <name type="scientific">Cnuibacter physcomitrellae</name>
    <dbReference type="NCBI Taxonomy" id="1619308"/>
    <lineage>
        <taxon>Bacteria</taxon>
        <taxon>Bacillati</taxon>
        <taxon>Actinomycetota</taxon>
        <taxon>Actinomycetes</taxon>
        <taxon>Micrococcales</taxon>
        <taxon>Microbacteriaceae</taxon>
        <taxon>Cnuibacter</taxon>
    </lineage>
</organism>
<dbReference type="EMBL" id="CP020716">
    <property type="protein sequence ID" value="ARJ07719.1"/>
    <property type="molecule type" value="Genomic_DNA"/>
</dbReference>
<reference evidence="2 3" key="1">
    <citation type="submission" date="2017-04" db="EMBL/GenBank/DDBJ databases">
        <authorList>
            <person name="Afonso C.L."/>
            <person name="Miller P.J."/>
            <person name="Scott M.A."/>
            <person name="Spackman E."/>
            <person name="Goraichik I."/>
            <person name="Dimitrov K.M."/>
            <person name="Suarez D.L."/>
            <person name="Swayne D.E."/>
        </authorList>
    </citation>
    <scope>NUCLEOTIDE SEQUENCE [LARGE SCALE GENOMIC DNA]</scope>
    <source>
        <strain evidence="3">XA(T)</strain>
        <plasmid evidence="3">Plasmid unnamed1</plasmid>
    </source>
</reference>
<sequence>MDDWWFNAIYSVTPTILVGLIFWFAMRAILKADSRERKVYAKIKEQERARLTAAQDADATHEDAP</sequence>
<evidence type="ECO:0000256" key="1">
    <source>
        <dbReference type="SAM" id="Phobius"/>
    </source>
</evidence>